<evidence type="ECO:0008006" key="4">
    <source>
        <dbReference type="Google" id="ProtNLM"/>
    </source>
</evidence>
<accession>A0AAN7LHZ9</accession>
<organism evidence="2 3">
    <name type="scientific">Trapa natans</name>
    <name type="common">Water chestnut</name>
    <dbReference type="NCBI Taxonomy" id="22666"/>
    <lineage>
        <taxon>Eukaryota</taxon>
        <taxon>Viridiplantae</taxon>
        <taxon>Streptophyta</taxon>
        <taxon>Embryophyta</taxon>
        <taxon>Tracheophyta</taxon>
        <taxon>Spermatophyta</taxon>
        <taxon>Magnoliopsida</taxon>
        <taxon>eudicotyledons</taxon>
        <taxon>Gunneridae</taxon>
        <taxon>Pentapetalae</taxon>
        <taxon>rosids</taxon>
        <taxon>malvids</taxon>
        <taxon>Myrtales</taxon>
        <taxon>Lythraceae</taxon>
        <taxon>Trapa</taxon>
    </lineage>
</organism>
<dbReference type="AlphaFoldDB" id="A0AAN7LHZ9"/>
<dbReference type="Proteomes" id="UP001346149">
    <property type="component" value="Unassembled WGS sequence"/>
</dbReference>
<protein>
    <recommendedName>
        <fullName evidence="4">HTH myb-type domain-containing protein</fullName>
    </recommendedName>
</protein>
<dbReference type="PANTHER" id="PTHR47994:SF5">
    <property type="entry name" value="F14D16.11-RELATED"/>
    <property type="match status" value="1"/>
</dbReference>
<keyword evidence="3" id="KW-1185">Reference proteome</keyword>
<evidence type="ECO:0000313" key="2">
    <source>
        <dbReference type="EMBL" id="KAK4783413.1"/>
    </source>
</evidence>
<feature type="region of interest" description="Disordered" evidence="1">
    <location>
        <begin position="85"/>
        <end position="113"/>
    </location>
</feature>
<evidence type="ECO:0000256" key="1">
    <source>
        <dbReference type="SAM" id="MobiDB-lite"/>
    </source>
</evidence>
<feature type="compositionally biased region" description="Low complexity" evidence="1">
    <location>
        <begin position="93"/>
        <end position="105"/>
    </location>
</feature>
<proteinExistence type="predicted"/>
<sequence length="113" mass="12639">MVYDSEALPAKTDNNVKNYWNTKLRKKLVKMGIDPVSHKSIPNASRLPTSGSKNFYLNFGSMDLNSGSVRVQIGFKPFLERAEATREPAYTAQPSQSQSQSQSQSDRLATRLD</sequence>
<reference evidence="2 3" key="1">
    <citation type="journal article" date="2023" name="Hortic Res">
        <title>Pangenome of water caltrop reveals structural variations and asymmetric subgenome divergence after allopolyploidization.</title>
        <authorList>
            <person name="Zhang X."/>
            <person name="Chen Y."/>
            <person name="Wang L."/>
            <person name="Yuan Y."/>
            <person name="Fang M."/>
            <person name="Shi L."/>
            <person name="Lu R."/>
            <person name="Comes H.P."/>
            <person name="Ma Y."/>
            <person name="Chen Y."/>
            <person name="Huang G."/>
            <person name="Zhou Y."/>
            <person name="Zheng Z."/>
            <person name="Qiu Y."/>
        </authorList>
    </citation>
    <scope>NUCLEOTIDE SEQUENCE [LARGE SCALE GENOMIC DNA]</scope>
    <source>
        <strain evidence="2">F231</strain>
    </source>
</reference>
<dbReference type="Gene3D" id="1.10.10.60">
    <property type="entry name" value="Homeodomain-like"/>
    <property type="match status" value="1"/>
</dbReference>
<comment type="caution">
    <text evidence="2">The sequence shown here is derived from an EMBL/GenBank/DDBJ whole genome shotgun (WGS) entry which is preliminary data.</text>
</comment>
<dbReference type="PANTHER" id="PTHR47994">
    <property type="entry name" value="F14D16.11-RELATED"/>
    <property type="match status" value="1"/>
</dbReference>
<name>A0AAN7LHZ9_TRANT</name>
<gene>
    <name evidence="2" type="ORF">SAY86_007787</name>
</gene>
<dbReference type="InterPro" id="IPR015495">
    <property type="entry name" value="Myb_TF_plants"/>
</dbReference>
<evidence type="ECO:0000313" key="3">
    <source>
        <dbReference type="Proteomes" id="UP001346149"/>
    </source>
</evidence>
<dbReference type="EMBL" id="JAXQNO010000015">
    <property type="protein sequence ID" value="KAK4783413.1"/>
    <property type="molecule type" value="Genomic_DNA"/>
</dbReference>